<accession>A0AAD8YJ13</accession>
<proteinExistence type="predicted"/>
<dbReference type="Gene3D" id="3.40.640.10">
    <property type="entry name" value="Type I PLP-dependent aspartate aminotransferase-like (Major domain)"/>
    <property type="match status" value="1"/>
</dbReference>
<evidence type="ECO:0000256" key="3">
    <source>
        <dbReference type="ARBA" id="ARBA00023239"/>
    </source>
</evidence>
<sequence>MSADTHKYGHATKGTSVVLFKSSDLQHASYFSYSHWSGGLYITPTFAGSRPGALIACAWAALVSIGESGYQQRAQVIVEAARRIADAIKSIDGLKLMTQNPTMWYALHQTCSTFTD</sequence>
<evidence type="ECO:0000256" key="2">
    <source>
        <dbReference type="ARBA" id="ARBA00022898"/>
    </source>
</evidence>
<keyword evidence="2" id="KW-0663">Pyridoxal phosphate</keyword>
<evidence type="ECO:0000256" key="1">
    <source>
        <dbReference type="ARBA" id="ARBA00001933"/>
    </source>
</evidence>
<dbReference type="PANTHER" id="PTHR42735">
    <property type="match status" value="1"/>
</dbReference>
<comment type="caution">
    <text evidence="4">The sequence shown here is derived from an EMBL/GenBank/DDBJ whole genome shotgun (WGS) entry which is preliminary data.</text>
</comment>
<keyword evidence="5" id="KW-1185">Reference proteome</keyword>
<dbReference type="GO" id="GO:0008117">
    <property type="term" value="F:sphinganine-1-phosphate aldolase activity"/>
    <property type="evidence" value="ECO:0007669"/>
    <property type="project" value="UniProtKB-EC"/>
</dbReference>
<protein>
    <submittedName>
        <fullName evidence="4">Sphingosine-1-phosphate lyase</fullName>
        <ecNumber evidence="4">4.1.2.27</ecNumber>
    </submittedName>
</protein>
<dbReference type="GO" id="GO:0030149">
    <property type="term" value="P:sphingolipid catabolic process"/>
    <property type="evidence" value="ECO:0007669"/>
    <property type="project" value="TreeGrafter"/>
</dbReference>
<gene>
    <name evidence="4" type="ORF">QTG54_002227</name>
</gene>
<dbReference type="InterPro" id="IPR015422">
    <property type="entry name" value="PyrdxlP-dep_Trfase_small"/>
</dbReference>
<dbReference type="GO" id="GO:0005783">
    <property type="term" value="C:endoplasmic reticulum"/>
    <property type="evidence" value="ECO:0007669"/>
    <property type="project" value="TreeGrafter"/>
</dbReference>
<reference evidence="4" key="1">
    <citation type="submission" date="2023-06" db="EMBL/GenBank/DDBJ databases">
        <title>Survivors Of The Sea: Transcriptome response of Skeletonema marinoi to long-term dormancy.</title>
        <authorList>
            <person name="Pinder M.I.M."/>
            <person name="Kourtchenko O."/>
            <person name="Robertson E.K."/>
            <person name="Larsson T."/>
            <person name="Maumus F."/>
            <person name="Osuna-Cruz C.M."/>
            <person name="Vancaester E."/>
            <person name="Stenow R."/>
            <person name="Vandepoele K."/>
            <person name="Ploug H."/>
            <person name="Bruchert V."/>
            <person name="Godhe A."/>
            <person name="Topel M."/>
        </authorList>
    </citation>
    <scope>NUCLEOTIDE SEQUENCE</scope>
    <source>
        <strain evidence="4">R05AC</strain>
    </source>
</reference>
<comment type="cofactor">
    <cofactor evidence="1">
        <name>pyridoxal 5'-phosphate</name>
        <dbReference type="ChEBI" id="CHEBI:597326"/>
    </cofactor>
</comment>
<evidence type="ECO:0000313" key="4">
    <source>
        <dbReference type="EMBL" id="KAK1746883.1"/>
    </source>
</evidence>
<dbReference type="Gene3D" id="3.90.1150.10">
    <property type="entry name" value="Aspartate Aminotransferase, domain 1"/>
    <property type="match status" value="1"/>
</dbReference>
<dbReference type="EMBL" id="JATAAI010000003">
    <property type="protein sequence ID" value="KAK1746883.1"/>
    <property type="molecule type" value="Genomic_DNA"/>
</dbReference>
<dbReference type="GO" id="GO:0016020">
    <property type="term" value="C:membrane"/>
    <property type="evidence" value="ECO:0007669"/>
    <property type="project" value="GOC"/>
</dbReference>
<dbReference type="InterPro" id="IPR015421">
    <property type="entry name" value="PyrdxlP-dep_Trfase_major"/>
</dbReference>
<dbReference type="AlphaFoldDB" id="A0AAD8YJ13"/>
<dbReference type="SUPFAM" id="SSF53383">
    <property type="entry name" value="PLP-dependent transferases"/>
    <property type="match status" value="1"/>
</dbReference>
<evidence type="ECO:0000313" key="5">
    <source>
        <dbReference type="Proteomes" id="UP001224775"/>
    </source>
</evidence>
<dbReference type="PANTHER" id="PTHR42735:SF6">
    <property type="entry name" value="SPHINGOSINE-1-PHOSPHATE LYASE 1"/>
    <property type="match status" value="1"/>
</dbReference>
<dbReference type="InterPro" id="IPR050477">
    <property type="entry name" value="GrpII_AminoAcid_Decarb"/>
</dbReference>
<keyword evidence="3 4" id="KW-0456">Lyase</keyword>
<dbReference type="Proteomes" id="UP001224775">
    <property type="component" value="Unassembled WGS sequence"/>
</dbReference>
<name>A0AAD8YJ13_9STRA</name>
<dbReference type="EC" id="4.1.2.27" evidence="4"/>
<organism evidence="4 5">
    <name type="scientific">Skeletonema marinoi</name>
    <dbReference type="NCBI Taxonomy" id="267567"/>
    <lineage>
        <taxon>Eukaryota</taxon>
        <taxon>Sar</taxon>
        <taxon>Stramenopiles</taxon>
        <taxon>Ochrophyta</taxon>
        <taxon>Bacillariophyta</taxon>
        <taxon>Coscinodiscophyceae</taxon>
        <taxon>Thalassiosirophycidae</taxon>
        <taxon>Thalassiosirales</taxon>
        <taxon>Skeletonemataceae</taxon>
        <taxon>Skeletonema</taxon>
        <taxon>Skeletonema marinoi-dohrnii complex</taxon>
    </lineage>
</organism>
<dbReference type="InterPro" id="IPR015424">
    <property type="entry name" value="PyrdxlP-dep_Trfase"/>
</dbReference>